<gene>
    <name evidence="7" type="primary">LOC118418253</name>
</gene>
<evidence type="ECO:0000313" key="7">
    <source>
        <dbReference type="RefSeq" id="XP_035679991.1"/>
    </source>
</evidence>
<evidence type="ECO:0000256" key="2">
    <source>
        <dbReference type="ARBA" id="ARBA00022840"/>
    </source>
</evidence>
<dbReference type="SUPFAM" id="SSF56112">
    <property type="entry name" value="Protein kinase-like (PK-like)"/>
    <property type="match status" value="1"/>
</dbReference>
<reference evidence="6" key="1">
    <citation type="journal article" date="2020" name="Nat. Ecol. Evol.">
        <title>Deeply conserved synteny resolves early events in vertebrate evolution.</title>
        <authorList>
            <person name="Simakov O."/>
            <person name="Marletaz F."/>
            <person name="Yue J.X."/>
            <person name="O'Connell B."/>
            <person name="Jenkins J."/>
            <person name="Brandt A."/>
            <person name="Calef R."/>
            <person name="Tung C.H."/>
            <person name="Huang T.K."/>
            <person name="Schmutz J."/>
            <person name="Satoh N."/>
            <person name="Yu J.K."/>
            <person name="Putnam N.H."/>
            <person name="Green R.E."/>
            <person name="Rokhsar D.S."/>
        </authorList>
    </citation>
    <scope>NUCLEOTIDE SEQUENCE [LARGE SCALE GENOMIC DNA]</scope>
    <source>
        <strain evidence="6">S238N-H82</strain>
    </source>
</reference>
<dbReference type="Proteomes" id="UP000001554">
    <property type="component" value="Chromosome 6"/>
</dbReference>
<dbReference type="InterPro" id="IPR000719">
    <property type="entry name" value="Prot_kinase_dom"/>
</dbReference>
<feature type="region of interest" description="Disordered" evidence="4">
    <location>
        <begin position="1"/>
        <end position="20"/>
    </location>
</feature>
<dbReference type="GO" id="GO:0005524">
    <property type="term" value="F:ATP binding"/>
    <property type="evidence" value="ECO:0007669"/>
    <property type="project" value="UniProtKB-UniRule"/>
</dbReference>
<keyword evidence="1 3" id="KW-0547">Nucleotide-binding</keyword>
<evidence type="ECO:0000313" key="6">
    <source>
        <dbReference type="Proteomes" id="UP000001554"/>
    </source>
</evidence>
<evidence type="ECO:0000259" key="5">
    <source>
        <dbReference type="PROSITE" id="PS50011"/>
    </source>
</evidence>
<feature type="compositionally biased region" description="Low complexity" evidence="4">
    <location>
        <begin position="10"/>
        <end position="20"/>
    </location>
</feature>
<dbReference type="Gene3D" id="3.30.200.20">
    <property type="entry name" value="Phosphorylase Kinase, domain 1"/>
    <property type="match status" value="1"/>
</dbReference>
<dbReference type="InterPro" id="IPR051681">
    <property type="entry name" value="Ser/Thr_Kinases-Pseudokinases"/>
</dbReference>
<feature type="binding site" evidence="3">
    <location>
        <position position="372"/>
    </location>
    <ligand>
        <name>ATP</name>
        <dbReference type="ChEBI" id="CHEBI:30616"/>
    </ligand>
</feature>
<dbReference type="InterPro" id="IPR011009">
    <property type="entry name" value="Kinase-like_dom_sf"/>
</dbReference>
<dbReference type="GeneID" id="118418253"/>
<reference evidence="7" key="2">
    <citation type="submission" date="2025-08" db="UniProtKB">
        <authorList>
            <consortium name="RefSeq"/>
        </authorList>
    </citation>
    <scope>IDENTIFICATION</scope>
    <source>
        <strain evidence="7">S238N-H82</strain>
        <tissue evidence="7">Testes</tissue>
    </source>
</reference>
<dbReference type="PROSITE" id="PS50011">
    <property type="entry name" value="PROTEIN_KINASE_DOM"/>
    <property type="match status" value="1"/>
</dbReference>
<dbReference type="InterPro" id="IPR017441">
    <property type="entry name" value="Protein_kinase_ATP_BS"/>
</dbReference>
<dbReference type="InterPro" id="IPR008271">
    <property type="entry name" value="Ser/Thr_kinase_AS"/>
</dbReference>
<keyword evidence="6" id="KW-1185">Reference proteome</keyword>
<dbReference type="RefSeq" id="XP_035679991.1">
    <property type="nucleotide sequence ID" value="XM_035824098.1"/>
</dbReference>
<sequence length="591" mass="65426">MTSASLLEYSTSPAVTTSTPPAAAVTTTSCRCHHHQLPLSPPPAAAVTTTSCRCHHHHTASCRCHNHQLPVATTPPTINAHGLPGKNIPKDFAMEILNKKAEDGLTRLGPNMTGATVTREGNSLGVLSEPSAHLSDISLYTAKGKHTVPDLRHETEQLVEELKMEDPFDIIPGLKTHYESDTSYRVGASRGKNASKVPVEEIRDVLRSKFGYISQQNAGSIVTKAFPGCKKERSYNHGKCYYGIRKITTGESSASPNGTLSPTTSQAQGCQQARLHELMAENETLRTKIQDYKATQVMLRNKIKIEQSQKQIIMNARPPVRRTGTIPASYCVDRTLLTPVRHPLLGNDIILGEGTFGECKLYSYRGSNVAVKQFKDVGPEREIKQDLVHEAKVLMNMFTHKSLPALVGVAMDRPPFLLITSFHGCNETSVTLLEALYKGLSFVNLMQWKDLFCQVAAGLNHIHKCGFLHCDLKLNNVCVEKTDASYTAIIIDFGKSCEMHKSYGYHHLSRQEREQRAVDYPHIDPSLYRDRLSVHSVLTDIYSFGKMIEKVVRKLKTADGELDAVYKECTHVDKCQRLSLMQAVSALAPGP</sequence>
<evidence type="ECO:0000256" key="4">
    <source>
        <dbReference type="SAM" id="MobiDB-lite"/>
    </source>
</evidence>
<protein>
    <submittedName>
        <fullName evidence="7">Uncharacterized protein LOC118418253</fullName>
    </submittedName>
</protein>
<dbReference type="Gene3D" id="1.10.510.10">
    <property type="entry name" value="Transferase(Phosphotransferase) domain 1"/>
    <property type="match status" value="1"/>
</dbReference>
<evidence type="ECO:0000256" key="3">
    <source>
        <dbReference type="PROSITE-ProRule" id="PRU10141"/>
    </source>
</evidence>
<dbReference type="PANTHER" id="PTHR44329">
    <property type="entry name" value="SERINE/THREONINE-PROTEIN KINASE TNNI3K-RELATED"/>
    <property type="match status" value="1"/>
</dbReference>
<organism evidence="6 7">
    <name type="scientific">Branchiostoma floridae</name>
    <name type="common">Florida lancelet</name>
    <name type="synonym">Amphioxus</name>
    <dbReference type="NCBI Taxonomy" id="7739"/>
    <lineage>
        <taxon>Eukaryota</taxon>
        <taxon>Metazoa</taxon>
        <taxon>Chordata</taxon>
        <taxon>Cephalochordata</taxon>
        <taxon>Leptocardii</taxon>
        <taxon>Amphioxiformes</taxon>
        <taxon>Branchiostomatidae</taxon>
        <taxon>Branchiostoma</taxon>
    </lineage>
</organism>
<proteinExistence type="predicted"/>
<dbReference type="GO" id="GO:0004672">
    <property type="term" value="F:protein kinase activity"/>
    <property type="evidence" value="ECO:0007669"/>
    <property type="project" value="InterPro"/>
</dbReference>
<evidence type="ECO:0000256" key="1">
    <source>
        <dbReference type="ARBA" id="ARBA00022741"/>
    </source>
</evidence>
<accession>A0A9J7LC48</accession>
<dbReference type="OrthoDB" id="5965268at2759"/>
<dbReference type="AlphaFoldDB" id="A0A9J7LC48"/>
<dbReference type="CDD" id="cd00180">
    <property type="entry name" value="PKc"/>
    <property type="match status" value="1"/>
</dbReference>
<dbReference type="PROSITE" id="PS00108">
    <property type="entry name" value="PROTEIN_KINASE_ST"/>
    <property type="match status" value="1"/>
</dbReference>
<dbReference type="KEGG" id="bfo:118418253"/>
<keyword evidence="2 3" id="KW-0067">ATP-binding</keyword>
<name>A0A9J7LC48_BRAFL</name>
<dbReference type="Pfam" id="PF00069">
    <property type="entry name" value="Pkinase"/>
    <property type="match status" value="1"/>
</dbReference>
<dbReference type="OMA" id="DFGKSCE"/>
<dbReference type="SMART" id="SM00220">
    <property type="entry name" value="S_TKc"/>
    <property type="match status" value="1"/>
</dbReference>
<feature type="domain" description="Protein kinase" evidence="5">
    <location>
        <begin position="345"/>
        <end position="591"/>
    </location>
</feature>
<dbReference type="PROSITE" id="PS00107">
    <property type="entry name" value="PROTEIN_KINASE_ATP"/>
    <property type="match status" value="1"/>
</dbReference>